<dbReference type="PANTHER" id="PTHR24322:SF736">
    <property type="entry name" value="RETINOL DEHYDROGENASE 10"/>
    <property type="match status" value="1"/>
</dbReference>
<dbReference type="GO" id="GO:0016020">
    <property type="term" value="C:membrane"/>
    <property type="evidence" value="ECO:0007669"/>
    <property type="project" value="UniProtKB-SubCell"/>
</dbReference>
<evidence type="ECO:0000256" key="11">
    <source>
        <dbReference type="ARBA" id="ARBA00082544"/>
    </source>
</evidence>
<evidence type="ECO:0000313" key="15">
    <source>
        <dbReference type="Proteomes" id="UP000278143"/>
    </source>
</evidence>
<dbReference type="InterPro" id="IPR036291">
    <property type="entry name" value="NAD(P)-bd_dom_sf"/>
</dbReference>
<evidence type="ECO:0000313" key="14">
    <source>
        <dbReference type="EMBL" id="RKP24877.1"/>
    </source>
</evidence>
<dbReference type="Gene3D" id="3.40.50.720">
    <property type="entry name" value="NAD(P)-binding Rossmann-like Domain"/>
    <property type="match status" value="1"/>
</dbReference>
<accession>A0A4P9YXT2</accession>
<dbReference type="PRINTS" id="PR00081">
    <property type="entry name" value="GDHRDH"/>
</dbReference>
<evidence type="ECO:0000256" key="3">
    <source>
        <dbReference type="ARBA" id="ARBA00022692"/>
    </source>
</evidence>
<sequence length="339" mass="37053">MTYDHTGNPEINIDLIVRILKTSVFHYSFGVVAIVILKAFELPWQHPWTRFFLYYTAFLLAVHGLSYALRPRGRVDWREQVVVITGGAGGLGNCLAEALAMRGADVAVLDVTPSTSHLGQIRHYVCDIGDPEQIKAAAEQIRAALGAPTMLVNNAGVVHPNLITNATVDEVRHTFEVNTLAHFWTVREFLPAMLQADRGHVVTVASLLGCVGVGGLTAYCSSKGAAVLFHESLQHELDLLASKVRTVLVCPGHLTTAMFAMLKTANQFLLPLLTPTEVAQRIIEAIEDDVSVNVYMPWGCQFGHLYTSLPSSLKSFIRKHGGVDASVRGLVCPSDEDRQ</sequence>
<dbReference type="GO" id="GO:0052650">
    <property type="term" value="F:all-trans-retinol dehydrogenase (NADP+) activity"/>
    <property type="evidence" value="ECO:0007669"/>
    <property type="project" value="UniProtKB-ARBA"/>
</dbReference>
<reference evidence="15" key="1">
    <citation type="journal article" date="2018" name="Nat. Microbiol.">
        <title>Leveraging single-cell genomics to expand the fungal tree of life.</title>
        <authorList>
            <person name="Ahrendt S.R."/>
            <person name="Quandt C.A."/>
            <person name="Ciobanu D."/>
            <person name="Clum A."/>
            <person name="Salamov A."/>
            <person name="Andreopoulos B."/>
            <person name="Cheng J.F."/>
            <person name="Woyke T."/>
            <person name="Pelin A."/>
            <person name="Henrissat B."/>
            <person name="Reynolds N.K."/>
            <person name="Benny G.L."/>
            <person name="Smith M.E."/>
            <person name="James T.Y."/>
            <person name="Grigoriev I.V."/>
        </authorList>
    </citation>
    <scope>NUCLEOTIDE SEQUENCE [LARGE SCALE GENOMIC DNA]</scope>
    <source>
        <strain evidence="15">Benny S71-1</strain>
    </source>
</reference>
<evidence type="ECO:0000256" key="1">
    <source>
        <dbReference type="ARBA" id="ARBA00004141"/>
    </source>
</evidence>
<dbReference type="PANTHER" id="PTHR24322">
    <property type="entry name" value="PKSB"/>
    <property type="match status" value="1"/>
</dbReference>
<dbReference type="SUPFAM" id="SSF51735">
    <property type="entry name" value="NAD(P)-binding Rossmann-fold domains"/>
    <property type="match status" value="1"/>
</dbReference>
<feature type="transmembrane region" description="Helical" evidence="13">
    <location>
        <begin position="52"/>
        <end position="69"/>
    </location>
</feature>
<dbReference type="CDD" id="cd05339">
    <property type="entry name" value="17beta-HSDXI-like_SDR_c"/>
    <property type="match status" value="1"/>
</dbReference>
<comment type="subcellular location">
    <subcellularLocation>
        <location evidence="1">Membrane</location>
        <topology evidence="1">Multi-pass membrane protein</topology>
    </subcellularLocation>
</comment>
<keyword evidence="5 13" id="KW-1133">Transmembrane helix</keyword>
<evidence type="ECO:0000256" key="6">
    <source>
        <dbReference type="ARBA" id="ARBA00023002"/>
    </source>
</evidence>
<organism evidence="14 15">
    <name type="scientific">Syncephalis pseudoplumigaleata</name>
    <dbReference type="NCBI Taxonomy" id="1712513"/>
    <lineage>
        <taxon>Eukaryota</taxon>
        <taxon>Fungi</taxon>
        <taxon>Fungi incertae sedis</taxon>
        <taxon>Zoopagomycota</taxon>
        <taxon>Zoopagomycotina</taxon>
        <taxon>Zoopagomycetes</taxon>
        <taxon>Zoopagales</taxon>
        <taxon>Piptocephalidaceae</taxon>
        <taxon>Syncephalis</taxon>
    </lineage>
</organism>
<evidence type="ECO:0000256" key="13">
    <source>
        <dbReference type="SAM" id="Phobius"/>
    </source>
</evidence>
<dbReference type="PRINTS" id="PR00080">
    <property type="entry name" value="SDRFAMILY"/>
</dbReference>
<evidence type="ECO:0000256" key="12">
    <source>
        <dbReference type="RuleBase" id="RU000363"/>
    </source>
</evidence>
<evidence type="ECO:0000256" key="5">
    <source>
        <dbReference type="ARBA" id="ARBA00022989"/>
    </source>
</evidence>
<protein>
    <recommendedName>
        <fullName evidence="10">Short-chain dehydrogenase/reductase 3</fullName>
    </recommendedName>
    <alternativeName>
        <fullName evidence="11">Retinal short-chain dehydrogenase/reductase 1</fullName>
    </alternativeName>
</protein>
<evidence type="ECO:0000256" key="4">
    <source>
        <dbReference type="ARBA" id="ARBA00022857"/>
    </source>
</evidence>
<name>A0A4P9YXT2_9FUNG</name>
<evidence type="ECO:0000256" key="10">
    <source>
        <dbReference type="ARBA" id="ARBA00068717"/>
    </source>
</evidence>
<dbReference type="Pfam" id="PF00106">
    <property type="entry name" value="adh_short"/>
    <property type="match status" value="1"/>
</dbReference>
<keyword evidence="6" id="KW-0560">Oxidoreductase</keyword>
<keyword evidence="15" id="KW-1185">Reference proteome</keyword>
<keyword evidence="8 13" id="KW-0472">Membrane</keyword>
<evidence type="ECO:0000256" key="7">
    <source>
        <dbReference type="ARBA" id="ARBA00023098"/>
    </source>
</evidence>
<comment type="function">
    <text evidence="9">Catalyzes the reduction of all-trans-retinal to all-trans-retinol in the presence of NADPH.</text>
</comment>
<dbReference type="InterPro" id="IPR002347">
    <property type="entry name" value="SDR_fam"/>
</dbReference>
<keyword evidence="3 13" id="KW-0812">Transmembrane</keyword>
<evidence type="ECO:0000256" key="8">
    <source>
        <dbReference type="ARBA" id="ARBA00023136"/>
    </source>
</evidence>
<keyword evidence="7" id="KW-0443">Lipid metabolism</keyword>
<proteinExistence type="inferred from homology"/>
<gene>
    <name evidence="14" type="ORF">SYNPS1DRAFT_33115</name>
</gene>
<dbReference type="InterPro" id="IPR020904">
    <property type="entry name" value="Sc_DH/Rdtase_CS"/>
</dbReference>
<dbReference type="Proteomes" id="UP000278143">
    <property type="component" value="Unassembled WGS sequence"/>
</dbReference>
<keyword evidence="4" id="KW-0521">NADP</keyword>
<feature type="transmembrane region" description="Helical" evidence="13">
    <location>
        <begin position="24"/>
        <end position="40"/>
    </location>
</feature>
<dbReference type="EMBL" id="KZ989991">
    <property type="protein sequence ID" value="RKP24877.1"/>
    <property type="molecule type" value="Genomic_DNA"/>
</dbReference>
<dbReference type="OrthoDB" id="5840532at2759"/>
<evidence type="ECO:0000256" key="9">
    <source>
        <dbReference type="ARBA" id="ARBA00059620"/>
    </source>
</evidence>
<dbReference type="PROSITE" id="PS00061">
    <property type="entry name" value="ADH_SHORT"/>
    <property type="match status" value="1"/>
</dbReference>
<dbReference type="AlphaFoldDB" id="A0A4P9YXT2"/>
<evidence type="ECO:0000256" key="2">
    <source>
        <dbReference type="ARBA" id="ARBA00006484"/>
    </source>
</evidence>
<comment type="similarity">
    <text evidence="2 12">Belongs to the short-chain dehydrogenases/reductases (SDR) family.</text>
</comment>
<dbReference type="FunFam" id="3.40.50.720:FF:000131">
    <property type="entry name" value="Short-chain dehydrogenase/reductase 3"/>
    <property type="match status" value="1"/>
</dbReference>